<dbReference type="EMBL" id="JAAGLU010000012">
    <property type="protein sequence ID" value="NEC87417.1"/>
    <property type="molecule type" value="Genomic_DNA"/>
</dbReference>
<dbReference type="GO" id="GO:0016052">
    <property type="term" value="P:carbohydrate catabolic process"/>
    <property type="evidence" value="ECO:0007669"/>
    <property type="project" value="TreeGrafter"/>
</dbReference>
<evidence type="ECO:0000256" key="1">
    <source>
        <dbReference type="ARBA" id="ARBA00010646"/>
    </source>
</evidence>
<dbReference type="Gene3D" id="3.20.20.80">
    <property type="entry name" value="Glycosidases"/>
    <property type="match status" value="1"/>
</dbReference>
<comment type="similarity">
    <text evidence="1">Belongs to the glycosyl hydrolase 25 family.</text>
</comment>
<keyword evidence="2" id="KW-0378">Hydrolase</keyword>
<evidence type="ECO:0000256" key="2">
    <source>
        <dbReference type="ARBA" id="ARBA00022801"/>
    </source>
</evidence>
<dbReference type="Pfam" id="PF01183">
    <property type="entry name" value="Glyco_hydro_25"/>
    <property type="match status" value="1"/>
</dbReference>
<dbReference type="InterPro" id="IPR017853">
    <property type="entry name" value="GH"/>
</dbReference>
<dbReference type="PANTHER" id="PTHR34135:SF2">
    <property type="entry name" value="LYSOZYME"/>
    <property type="match status" value="1"/>
</dbReference>
<dbReference type="CDD" id="cd00599">
    <property type="entry name" value="GH25_muramidase"/>
    <property type="match status" value="1"/>
</dbReference>
<organism evidence="4">
    <name type="scientific">Streptomyces sp. SID12501</name>
    <dbReference type="NCBI Taxonomy" id="2706042"/>
    <lineage>
        <taxon>Bacteria</taxon>
        <taxon>Bacillati</taxon>
        <taxon>Actinomycetota</taxon>
        <taxon>Actinomycetes</taxon>
        <taxon>Kitasatosporales</taxon>
        <taxon>Streptomycetaceae</taxon>
        <taxon>Streptomyces</taxon>
    </lineage>
</organism>
<dbReference type="AlphaFoldDB" id="A0A6B3BSU0"/>
<dbReference type="PANTHER" id="PTHR34135">
    <property type="entry name" value="LYSOZYME"/>
    <property type="match status" value="1"/>
</dbReference>
<dbReference type="GO" id="GO:0016998">
    <property type="term" value="P:cell wall macromolecule catabolic process"/>
    <property type="evidence" value="ECO:0007669"/>
    <property type="project" value="InterPro"/>
</dbReference>
<dbReference type="RefSeq" id="WP_164315496.1">
    <property type="nucleotide sequence ID" value="NZ_JAAGLU010000012.1"/>
</dbReference>
<gene>
    <name evidence="4" type="ORF">G3I71_16645</name>
</gene>
<evidence type="ECO:0000313" key="4">
    <source>
        <dbReference type="EMBL" id="NEC87417.1"/>
    </source>
</evidence>
<dbReference type="PROSITE" id="PS51904">
    <property type="entry name" value="GLYCOSYL_HYDROL_F25_2"/>
    <property type="match status" value="1"/>
</dbReference>
<protein>
    <submittedName>
        <fullName evidence="4">Muramidase</fullName>
    </submittedName>
</protein>
<dbReference type="InterPro" id="IPR018077">
    <property type="entry name" value="Glyco_hydro_fam25_subgr"/>
</dbReference>
<comment type="caution">
    <text evidence="4">The sequence shown here is derived from an EMBL/GenBank/DDBJ whole genome shotgun (WGS) entry which is preliminary data.</text>
</comment>
<keyword evidence="3" id="KW-0326">Glycosidase</keyword>
<reference evidence="4" key="1">
    <citation type="submission" date="2020-01" db="EMBL/GenBank/DDBJ databases">
        <title>Insect and environment-associated Actinomycetes.</title>
        <authorList>
            <person name="Currrie C."/>
            <person name="Chevrette M."/>
            <person name="Carlson C."/>
            <person name="Stubbendieck R."/>
            <person name="Wendt-Pienkowski E."/>
        </authorList>
    </citation>
    <scope>NUCLEOTIDE SEQUENCE</scope>
    <source>
        <strain evidence="4">SID12501</strain>
    </source>
</reference>
<evidence type="ECO:0000256" key="3">
    <source>
        <dbReference type="ARBA" id="ARBA00023295"/>
    </source>
</evidence>
<dbReference type="SUPFAM" id="SSF51445">
    <property type="entry name" value="(Trans)glycosidases"/>
    <property type="match status" value="1"/>
</dbReference>
<dbReference type="InterPro" id="IPR002053">
    <property type="entry name" value="Glyco_hydro_25"/>
</dbReference>
<name>A0A6B3BSU0_9ACTN</name>
<dbReference type="GO" id="GO:0003796">
    <property type="term" value="F:lysozyme activity"/>
    <property type="evidence" value="ECO:0007669"/>
    <property type="project" value="InterPro"/>
</dbReference>
<sequence length="186" mass="20887">MLRGIDVSAYQSSTYDTDGLSFVFIKATEGRSYVNPKLAAQTERARDAGCVVGFYHFLWPGNLTAQAEYFLSKASARADADILAVDWETTGDGTHASNAEKDTFIRELKELRPDNRVVLYCNRNYWLNVDVTSYSGDGLWIADYVTAGEPRIQATWRFHQYTDDPVDTNVGDFATKKALQEWAAFA</sequence>
<accession>A0A6B3BSU0</accession>
<proteinExistence type="inferred from homology"/>
<dbReference type="SMART" id="SM00641">
    <property type="entry name" value="Glyco_25"/>
    <property type="match status" value="1"/>
</dbReference>
<dbReference type="GO" id="GO:0009253">
    <property type="term" value="P:peptidoglycan catabolic process"/>
    <property type="evidence" value="ECO:0007669"/>
    <property type="project" value="InterPro"/>
</dbReference>